<keyword evidence="6" id="KW-1185">Reference proteome</keyword>
<dbReference type="PANTHER" id="PTHR23026">
    <property type="entry name" value="NADPH NITROREDUCTASE"/>
    <property type="match status" value="1"/>
</dbReference>
<organism evidence="5 6">
    <name type="scientific">Cyclonatronum proteinivorum</name>
    <dbReference type="NCBI Taxonomy" id="1457365"/>
    <lineage>
        <taxon>Bacteria</taxon>
        <taxon>Pseudomonadati</taxon>
        <taxon>Balneolota</taxon>
        <taxon>Balneolia</taxon>
        <taxon>Balneolales</taxon>
        <taxon>Cyclonatronaceae</taxon>
        <taxon>Cyclonatronum</taxon>
    </lineage>
</organism>
<name>A0A345UKS7_9BACT</name>
<dbReference type="KEGG" id="cprv:CYPRO_1829"/>
<sequence length="224" mass="25286">MTDENVQSTQISFSFRKLPDPEMQQRASDFYELMSRRRTVRDFAPEPIPEGVLELAIRTAGTAPSGANKQPWHFCVVQDAEVRTKLRTAVEAEEKENYERRFSGEMKEDLASLETNFSKPYLTNAPGLIVVFKENFRLKDGIRRKNYYVNESVGIACGMLIAALHNAGLMTVTHTPNPMKFLNDMLNRPANETPVMVLPVGFPAATCTVPDIKRKGVQEILSYI</sequence>
<dbReference type="RefSeq" id="WP_114984310.1">
    <property type="nucleotide sequence ID" value="NZ_CP027806.1"/>
</dbReference>
<dbReference type="Pfam" id="PF00881">
    <property type="entry name" value="Nitroreductase"/>
    <property type="match status" value="1"/>
</dbReference>
<dbReference type="InterPro" id="IPR029479">
    <property type="entry name" value="Nitroreductase"/>
</dbReference>
<evidence type="ECO:0000313" key="5">
    <source>
        <dbReference type="EMBL" id="AXJ01079.1"/>
    </source>
</evidence>
<dbReference type="InterPro" id="IPR050627">
    <property type="entry name" value="Nitroreductase/BluB"/>
</dbReference>
<reference evidence="5 6" key="1">
    <citation type="submission" date="2018-03" db="EMBL/GenBank/DDBJ databases">
        <title>Phenotypic and genomic properties of Cyclonatronum proteinivorum gen. nov., sp. nov., a haloalkaliphilic bacteroidete from soda lakes possessing Na+-translocating rhodopsin.</title>
        <authorList>
            <person name="Toshchakov S.V."/>
            <person name="Korzhenkov A."/>
            <person name="Samarov N.I."/>
            <person name="Kublanov I.V."/>
            <person name="Muntyan M.S."/>
            <person name="Sorokin D.Y."/>
        </authorList>
    </citation>
    <scope>NUCLEOTIDE SEQUENCE [LARGE SCALE GENOMIC DNA]</scope>
    <source>
        <strain evidence="5 6">Omega</strain>
    </source>
</reference>
<keyword evidence="1" id="KW-0285">Flavoprotein</keyword>
<dbReference type="AlphaFoldDB" id="A0A345UKS7"/>
<keyword evidence="3" id="KW-0560">Oxidoreductase</keyword>
<evidence type="ECO:0000256" key="3">
    <source>
        <dbReference type="ARBA" id="ARBA00023002"/>
    </source>
</evidence>
<dbReference type="EMBL" id="CP027806">
    <property type="protein sequence ID" value="AXJ01079.1"/>
    <property type="molecule type" value="Genomic_DNA"/>
</dbReference>
<proteinExistence type="predicted"/>
<evidence type="ECO:0000313" key="6">
    <source>
        <dbReference type="Proteomes" id="UP000254808"/>
    </source>
</evidence>
<evidence type="ECO:0000256" key="2">
    <source>
        <dbReference type="ARBA" id="ARBA00022643"/>
    </source>
</evidence>
<dbReference type="PANTHER" id="PTHR23026:SF90">
    <property type="entry name" value="IODOTYROSINE DEIODINASE 1"/>
    <property type="match status" value="1"/>
</dbReference>
<dbReference type="Proteomes" id="UP000254808">
    <property type="component" value="Chromosome"/>
</dbReference>
<evidence type="ECO:0000256" key="1">
    <source>
        <dbReference type="ARBA" id="ARBA00022630"/>
    </source>
</evidence>
<protein>
    <submittedName>
        <fullName evidence="5">Nitroreductase</fullName>
    </submittedName>
</protein>
<dbReference type="OrthoDB" id="9809288at2"/>
<dbReference type="CDD" id="cd02144">
    <property type="entry name" value="iodotyrosine_dehalogenase"/>
    <property type="match status" value="1"/>
</dbReference>
<dbReference type="SUPFAM" id="SSF55469">
    <property type="entry name" value="FMN-dependent nitroreductase-like"/>
    <property type="match status" value="1"/>
</dbReference>
<dbReference type="Gene3D" id="3.40.109.10">
    <property type="entry name" value="NADH Oxidase"/>
    <property type="match status" value="1"/>
</dbReference>
<evidence type="ECO:0000259" key="4">
    <source>
        <dbReference type="Pfam" id="PF00881"/>
    </source>
</evidence>
<keyword evidence="2" id="KW-0288">FMN</keyword>
<dbReference type="GO" id="GO:0016491">
    <property type="term" value="F:oxidoreductase activity"/>
    <property type="evidence" value="ECO:0007669"/>
    <property type="project" value="UniProtKB-KW"/>
</dbReference>
<accession>A0A345UKS7</accession>
<dbReference type="InterPro" id="IPR000415">
    <property type="entry name" value="Nitroreductase-like"/>
</dbReference>
<gene>
    <name evidence="5" type="ORF">CYPRO_1829</name>
</gene>
<feature type="domain" description="Nitroreductase" evidence="4">
    <location>
        <begin position="35"/>
        <end position="201"/>
    </location>
</feature>